<protein>
    <submittedName>
        <fullName evidence="2">RidA family protein</fullName>
    </submittedName>
</protein>
<organism evidence="2 3">
    <name type="scientific">Mycetocola tolaasinivorans</name>
    <dbReference type="NCBI Taxonomy" id="76635"/>
    <lineage>
        <taxon>Bacteria</taxon>
        <taxon>Bacillati</taxon>
        <taxon>Actinomycetota</taxon>
        <taxon>Actinomycetes</taxon>
        <taxon>Micrococcales</taxon>
        <taxon>Microbacteriaceae</taxon>
        <taxon>Mycetocola</taxon>
    </lineage>
</organism>
<dbReference type="RefSeq" id="WP_121649401.1">
    <property type="nucleotide sequence ID" value="NZ_RCUX01000011.1"/>
</dbReference>
<dbReference type="SUPFAM" id="SSF55298">
    <property type="entry name" value="YjgF-like"/>
    <property type="match status" value="1"/>
</dbReference>
<dbReference type="InterPro" id="IPR035959">
    <property type="entry name" value="RutC-like_sf"/>
</dbReference>
<accession>A0A3L7A2S4</accession>
<evidence type="ECO:0000313" key="3">
    <source>
        <dbReference type="Proteomes" id="UP000272503"/>
    </source>
</evidence>
<name>A0A3L7A2S4_9MICO</name>
<dbReference type="AlphaFoldDB" id="A0A3L7A2S4"/>
<dbReference type="Proteomes" id="UP000272503">
    <property type="component" value="Unassembled WGS sequence"/>
</dbReference>
<sequence>MIPLSNPASDQRKITNPDGLYNPVSSAYSFAVSAPGALVFLAGHWAGDIDGNLIEGDFAAQVDRTLENMAITLAAEGLGFEHVLKLTAFVVDHDAETLNAVVAAESRIWGDRPPAHSLIPVPALAGPGLRFELEAVAARPVITEQNG</sequence>
<dbReference type="EMBL" id="RCUX01000011">
    <property type="protein sequence ID" value="RLP74320.1"/>
    <property type="molecule type" value="Genomic_DNA"/>
</dbReference>
<dbReference type="PANTHER" id="PTHR11803:SF58">
    <property type="entry name" value="PROTEIN HMF1-RELATED"/>
    <property type="match status" value="1"/>
</dbReference>
<dbReference type="Gene3D" id="3.30.1330.40">
    <property type="entry name" value="RutC-like"/>
    <property type="match status" value="1"/>
</dbReference>
<dbReference type="Pfam" id="PF01042">
    <property type="entry name" value="Ribonuc_L-PSP"/>
    <property type="match status" value="1"/>
</dbReference>
<proteinExistence type="inferred from homology"/>
<evidence type="ECO:0000313" key="2">
    <source>
        <dbReference type="EMBL" id="RLP74320.1"/>
    </source>
</evidence>
<reference evidence="2 3" key="1">
    <citation type="submission" date="2018-10" db="EMBL/GenBank/DDBJ databases">
        <authorList>
            <person name="Li J."/>
        </authorList>
    </citation>
    <scope>NUCLEOTIDE SEQUENCE [LARGE SCALE GENOMIC DNA]</scope>
    <source>
        <strain evidence="2 3">IF 016277</strain>
    </source>
</reference>
<keyword evidence="3" id="KW-1185">Reference proteome</keyword>
<dbReference type="GO" id="GO:0005829">
    <property type="term" value="C:cytosol"/>
    <property type="evidence" value="ECO:0007669"/>
    <property type="project" value="TreeGrafter"/>
</dbReference>
<dbReference type="GO" id="GO:0019239">
    <property type="term" value="F:deaminase activity"/>
    <property type="evidence" value="ECO:0007669"/>
    <property type="project" value="TreeGrafter"/>
</dbReference>
<dbReference type="OrthoDB" id="3212792at2"/>
<dbReference type="PANTHER" id="PTHR11803">
    <property type="entry name" value="2-IMINOBUTANOATE/2-IMINOPROPANOATE DEAMINASE RIDA"/>
    <property type="match status" value="1"/>
</dbReference>
<evidence type="ECO:0000256" key="1">
    <source>
        <dbReference type="ARBA" id="ARBA00010552"/>
    </source>
</evidence>
<dbReference type="InterPro" id="IPR006175">
    <property type="entry name" value="YjgF/YER057c/UK114"/>
</dbReference>
<comment type="similarity">
    <text evidence="1">Belongs to the RutC family.</text>
</comment>
<comment type="caution">
    <text evidence="2">The sequence shown here is derived from an EMBL/GenBank/DDBJ whole genome shotgun (WGS) entry which is preliminary data.</text>
</comment>
<gene>
    <name evidence="2" type="ORF">D9V32_13285</name>
</gene>